<reference evidence="2" key="1">
    <citation type="submission" date="2021-04" db="EMBL/GenBank/DDBJ databases">
        <authorList>
            <person name="Tunstrom K."/>
        </authorList>
    </citation>
    <scope>NUCLEOTIDE SEQUENCE</scope>
</reference>
<feature type="domain" description="DDE-1" evidence="1">
    <location>
        <begin position="97"/>
        <end position="210"/>
    </location>
</feature>
<dbReference type="InterPro" id="IPR050863">
    <property type="entry name" value="CenT-Element_Derived"/>
</dbReference>
<dbReference type="OrthoDB" id="10035668at2759"/>
<evidence type="ECO:0000313" key="3">
    <source>
        <dbReference type="Proteomes" id="UP000691718"/>
    </source>
</evidence>
<dbReference type="GO" id="GO:0005634">
    <property type="term" value="C:nucleus"/>
    <property type="evidence" value="ECO:0007669"/>
    <property type="project" value="TreeGrafter"/>
</dbReference>
<dbReference type="PANTHER" id="PTHR19303">
    <property type="entry name" value="TRANSPOSON"/>
    <property type="match status" value="1"/>
</dbReference>
<comment type="caution">
    <text evidence="2">The sequence shown here is derived from an EMBL/GenBank/DDBJ whole genome shotgun (WGS) entry which is preliminary data.</text>
</comment>
<name>A0A8S3XZ50_PARAO</name>
<gene>
    <name evidence="2" type="ORF">PAPOLLO_LOCUS23366</name>
</gene>
<dbReference type="GO" id="GO:0003677">
    <property type="term" value="F:DNA binding"/>
    <property type="evidence" value="ECO:0007669"/>
    <property type="project" value="TreeGrafter"/>
</dbReference>
<keyword evidence="3" id="KW-1185">Reference proteome</keyword>
<dbReference type="AlphaFoldDB" id="A0A8S3XZ50"/>
<dbReference type="Pfam" id="PF03184">
    <property type="entry name" value="DDE_1"/>
    <property type="match status" value="1"/>
</dbReference>
<accession>A0A8S3XZ50</accession>
<dbReference type="InterPro" id="IPR004875">
    <property type="entry name" value="DDE_SF_endonuclease_dom"/>
</dbReference>
<dbReference type="Proteomes" id="UP000691718">
    <property type="component" value="Unassembled WGS sequence"/>
</dbReference>
<dbReference type="EMBL" id="CAJQZP010001427">
    <property type="protein sequence ID" value="CAG5045631.1"/>
    <property type="molecule type" value="Genomic_DNA"/>
</dbReference>
<evidence type="ECO:0000313" key="2">
    <source>
        <dbReference type="EMBL" id="CAG5045631.1"/>
    </source>
</evidence>
<evidence type="ECO:0000259" key="1">
    <source>
        <dbReference type="Pfam" id="PF03184"/>
    </source>
</evidence>
<sequence>MIYLAKTGSMRSKDETIFLLKNLKLWRYRDVTRVTFIVYEYFEILEQIDEELDLKDKPHRIYNLDETSFCDNPVKGKIICKKGFHSTQTTSGPERSKTTVLLATNACRDKLPPLITFQGKHLWTQRLYTNENVKPAYAVSEKGWMETTIFENNMKEVLVPATKDERRPLLLIFDDHSTHVDLSVIEYAASEWVTIVKLPAHVLQPLDYSTIVATANLITNMDELVDIRSKKRTKNFHKDKKTLQNICKCSIE</sequence>
<organism evidence="2 3">
    <name type="scientific">Parnassius apollo</name>
    <name type="common">Apollo butterfly</name>
    <name type="synonym">Papilio apollo</name>
    <dbReference type="NCBI Taxonomy" id="110799"/>
    <lineage>
        <taxon>Eukaryota</taxon>
        <taxon>Metazoa</taxon>
        <taxon>Ecdysozoa</taxon>
        <taxon>Arthropoda</taxon>
        <taxon>Hexapoda</taxon>
        <taxon>Insecta</taxon>
        <taxon>Pterygota</taxon>
        <taxon>Neoptera</taxon>
        <taxon>Endopterygota</taxon>
        <taxon>Lepidoptera</taxon>
        <taxon>Glossata</taxon>
        <taxon>Ditrysia</taxon>
        <taxon>Papilionoidea</taxon>
        <taxon>Papilionidae</taxon>
        <taxon>Parnassiinae</taxon>
        <taxon>Parnassini</taxon>
        <taxon>Parnassius</taxon>
        <taxon>Parnassius</taxon>
    </lineage>
</organism>
<proteinExistence type="predicted"/>
<protein>
    <submittedName>
        <fullName evidence="2">(apollo) hypothetical protein</fullName>
    </submittedName>
</protein>